<name>A0ABD1YL43_9MARC</name>
<dbReference type="AlphaFoldDB" id="A0ABD1YL43"/>
<evidence type="ECO:0000313" key="2">
    <source>
        <dbReference type="Proteomes" id="UP001605036"/>
    </source>
</evidence>
<sequence>MCKCKRAREKRETLIWLGMWKDEAHGNRPKGKDRKREEFGEVFLLRFHGECGVDVVLLCGRSRPDTDAQLTLLTPGDAEGRQGREGGEAFFSDFRRPLVVVVPSFPVTSACF</sequence>
<protein>
    <submittedName>
        <fullName evidence="1">Uncharacterized protein</fullName>
    </submittedName>
</protein>
<reference evidence="1 2" key="1">
    <citation type="submission" date="2024-09" db="EMBL/GenBank/DDBJ databases">
        <title>Chromosome-scale assembly of Riccia fluitans.</title>
        <authorList>
            <person name="Paukszto L."/>
            <person name="Sawicki J."/>
            <person name="Karawczyk K."/>
            <person name="Piernik-Szablinska J."/>
            <person name="Szczecinska M."/>
            <person name="Mazdziarz M."/>
        </authorList>
    </citation>
    <scope>NUCLEOTIDE SEQUENCE [LARGE SCALE GENOMIC DNA]</scope>
    <source>
        <strain evidence="1">Rf_01</strain>
        <tissue evidence="1">Aerial parts of the thallus</tissue>
    </source>
</reference>
<gene>
    <name evidence="1" type="ORF">R1flu_016101</name>
</gene>
<keyword evidence="2" id="KW-1185">Reference proteome</keyword>
<dbReference type="EMBL" id="JBHFFA010000004">
    <property type="protein sequence ID" value="KAL2631415.1"/>
    <property type="molecule type" value="Genomic_DNA"/>
</dbReference>
<comment type="caution">
    <text evidence="1">The sequence shown here is derived from an EMBL/GenBank/DDBJ whole genome shotgun (WGS) entry which is preliminary data.</text>
</comment>
<organism evidence="1 2">
    <name type="scientific">Riccia fluitans</name>
    <dbReference type="NCBI Taxonomy" id="41844"/>
    <lineage>
        <taxon>Eukaryota</taxon>
        <taxon>Viridiplantae</taxon>
        <taxon>Streptophyta</taxon>
        <taxon>Embryophyta</taxon>
        <taxon>Marchantiophyta</taxon>
        <taxon>Marchantiopsida</taxon>
        <taxon>Marchantiidae</taxon>
        <taxon>Marchantiales</taxon>
        <taxon>Ricciaceae</taxon>
        <taxon>Riccia</taxon>
    </lineage>
</organism>
<evidence type="ECO:0000313" key="1">
    <source>
        <dbReference type="EMBL" id="KAL2631415.1"/>
    </source>
</evidence>
<accession>A0ABD1YL43</accession>
<proteinExistence type="predicted"/>
<dbReference type="Proteomes" id="UP001605036">
    <property type="component" value="Unassembled WGS sequence"/>
</dbReference>